<proteinExistence type="predicted"/>
<dbReference type="InterPro" id="IPR000182">
    <property type="entry name" value="GNAT_dom"/>
</dbReference>
<evidence type="ECO:0000259" key="1">
    <source>
        <dbReference type="PROSITE" id="PS51186"/>
    </source>
</evidence>
<dbReference type="Gene3D" id="3.40.630.30">
    <property type="match status" value="1"/>
</dbReference>
<dbReference type="GO" id="GO:0016747">
    <property type="term" value="F:acyltransferase activity, transferring groups other than amino-acyl groups"/>
    <property type="evidence" value="ECO:0007669"/>
    <property type="project" value="InterPro"/>
</dbReference>
<comment type="caution">
    <text evidence="2">The sequence shown here is derived from an EMBL/GenBank/DDBJ whole genome shotgun (WGS) entry which is preliminary data.</text>
</comment>
<sequence>MLAPTLNPEMTLADEIEEVEPEEVRLDEAMLGYNIYVCGEYAGAIEGVPGSLEHLVVEMHWEGKGVGRTALRKFIELSRAEGCSVVTTNNDVHPAMTHILETEGFEEQTDGIGWEKEVQ</sequence>
<organism evidence="2 3">
    <name type="scientific">Halarchaeum grantii</name>
    <dbReference type="NCBI Taxonomy" id="1193105"/>
    <lineage>
        <taxon>Archaea</taxon>
        <taxon>Methanobacteriati</taxon>
        <taxon>Methanobacteriota</taxon>
        <taxon>Stenosarchaea group</taxon>
        <taxon>Halobacteria</taxon>
        <taxon>Halobacteriales</taxon>
        <taxon>Halobacteriaceae</taxon>
    </lineage>
</organism>
<dbReference type="Proteomes" id="UP000628840">
    <property type="component" value="Unassembled WGS sequence"/>
</dbReference>
<reference evidence="2 3" key="1">
    <citation type="journal article" date="2019" name="Int. J. Syst. Evol. Microbiol.">
        <title>The Global Catalogue of Microorganisms (GCM) 10K type strain sequencing project: providing services to taxonomists for standard genome sequencing and annotation.</title>
        <authorList>
            <consortium name="The Broad Institute Genomics Platform"/>
            <consortium name="The Broad Institute Genome Sequencing Center for Infectious Disease"/>
            <person name="Wu L."/>
            <person name="Ma J."/>
        </authorList>
    </citation>
    <scope>NUCLEOTIDE SEQUENCE [LARGE SCALE GENOMIC DNA]</scope>
    <source>
        <strain evidence="2 3">JCM 19585</strain>
    </source>
</reference>
<dbReference type="Pfam" id="PF00583">
    <property type="entry name" value="Acetyltransf_1"/>
    <property type="match status" value="1"/>
</dbReference>
<dbReference type="PROSITE" id="PS51186">
    <property type="entry name" value="GNAT"/>
    <property type="match status" value="1"/>
</dbReference>
<name>A0A830EYS5_9EURY</name>
<protein>
    <recommendedName>
        <fullName evidence="1">N-acetyltransferase domain-containing protein</fullName>
    </recommendedName>
</protein>
<keyword evidence="3" id="KW-1185">Reference proteome</keyword>
<feature type="domain" description="N-acetyltransferase" evidence="1">
    <location>
        <begin position="1"/>
        <end position="119"/>
    </location>
</feature>
<evidence type="ECO:0000313" key="2">
    <source>
        <dbReference type="EMBL" id="GGL23154.1"/>
    </source>
</evidence>
<dbReference type="AlphaFoldDB" id="A0A830EYS5"/>
<dbReference type="InterPro" id="IPR016181">
    <property type="entry name" value="Acyl_CoA_acyltransferase"/>
</dbReference>
<dbReference type="EMBL" id="BMPF01000001">
    <property type="protein sequence ID" value="GGL23154.1"/>
    <property type="molecule type" value="Genomic_DNA"/>
</dbReference>
<gene>
    <name evidence="2" type="ORF">GCM10009037_03260</name>
</gene>
<accession>A0A830EYS5</accession>
<dbReference type="SUPFAM" id="SSF55729">
    <property type="entry name" value="Acyl-CoA N-acyltransferases (Nat)"/>
    <property type="match status" value="1"/>
</dbReference>
<evidence type="ECO:0000313" key="3">
    <source>
        <dbReference type="Proteomes" id="UP000628840"/>
    </source>
</evidence>